<dbReference type="EMBL" id="JMSE01000823">
    <property type="protein sequence ID" value="KDN67385.1"/>
    <property type="molecule type" value="Genomic_DNA"/>
</dbReference>
<evidence type="ECO:0000313" key="6">
    <source>
        <dbReference type="EMBL" id="KDN67385.1"/>
    </source>
</evidence>
<dbReference type="Pfam" id="PF00176">
    <property type="entry name" value="SNF2-rel_dom"/>
    <property type="match status" value="1"/>
</dbReference>
<keyword evidence="3" id="KW-0067">ATP-binding</keyword>
<dbReference type="GO" id="GO:0005634">
    <property type="term" value="C:nucleus"/>
    <property type="evidence" value="ECO:0007669"/>
    <property type="project" value="TreeGrafter"/>
</dbReference>
<organism evidence="6 7">
    <name type="scientific">Colletotrichum sublineola</name>
    <name type="common">Sorghum anthracnose fungus</name>
    <dbReference type="NCBI Taxonomy" id="1173701"/>
    <lineage>
        <taxon>Eukaryota</taxon>
        <taxon>Fungi</taxon>
        <taxon>Dikarya</taxon>
        <taxon>Ascomycota</taxon>
        <taxon>Pezizomycotina</taxon>
        <taxon>Sordariomycetes</taxon>
        <taxon>Hypocreomycetidae</taxon>
        <taxon>Glomerellales</taxon>
        <taxon>Glomerellaceae</taxon>
        <taxon>Colletotrichum</taxon>
        <taxon>Colletotrichum graminicola species complex</taxon>
    </lineage>
</organism>
<dbReference type="Gene3D" id="3.40.50.300">
    <property type="entry name" value="P-loop containing nucleotide triphosphate hydrolases"/>
    <property type="match status" value="1"/>
</dbReference>
<dbReference type="PANTHER" id="PTHR45626">
    <property type="entry name" value="TRANSCRIPTION TERMINATION FACTOR 2-RELATED"/>
    <property type="match status" value="1"/>
</dbReference>
<proteinExistence type="predicted"/>
<feature type="region of interest" description="Disordered" evidence="4">
    <location>
        <begin position="1752"/>
        <end position="1784"/>
    </location>
</feature>
<evidence type="ECO:0000259" key="5">
    <source>
        <dbReference type="Pfam" id="PF00176"/>
    </source>
</evidence>
<sequence length="2599" mass="290996">MEDHESWLTQALVAEGVPPQQTYHGEEPAYDNTQADDQKTRNMNQTGLTQNVAPKAGMGTPLDQHQTPQQDLADHPANANQAGGYHSVAPTALMGDEPLAIPPQQQNQSYHSRNNIPSFIEPTGNSQLQLITHGQANTDYGNQQPWDTQLGGTHSFQDIQTFQPSDYTGVDNGNNIPVNNSFFNDLHEHHSGQSLQSNFDLEFGQYLNDNYYGDDQENFGIPISNVSHQSQNPVSVIPLLHAPQSVTNMQILLGAHAQSGEDINMLGIFQTPEELLKVLMDACELEYNQLPAPGSLPQQNRNRAARHEDSDEQAVLTPRDAFRVVFNKACKLGFEKVAKRGGVVFRIATMCSGTDGPILALREFAEAATGRGYFGALRYDHVFSVEIDPFKQAFIERNAQPSGHIFRNVIDLGRPGALQAMTASGAMADIPTDIDILIAGSSCVDFSALNVQRGNKKKASGLQRLFEEFKERGITDVLGQDDPIAEEIIEGLKELFENIDNEKGESTKTFLSVLLYVHAHRPKIVILENVTKAPWDQFKGFWLPAIGYSAAVVQVDSKNFLVPQTRQRKYLIAVDGRRYGDGASQIVNEWAKLMAPSQWFKNPPDLQRFLLPPSDPRVLQARFQLERTLLSKPKKDVEAVVCQNDHRLARRNEGLGDTHPYTRLDARGNVVPREESWRGYISVITMRMQDLLDITCLRGYVKGFDFTFKLLVLDLGQNVDRQSARLGVMPCILPSCDPFLSFYGRPVLGLECLAVQGIPIDRISISVEKEAQLKDLAGNAMTTTVAGAAILCAIIAERSFVVEARNQHIVVAGLSTADVIGPVGPPSASLYLPYPTDQAYLLPDSPYNFEIYDNDFDYPINHIEQSIQPLPSSSIVPTAHTNNSPTADASKMEWQNALFDTLHSKLVVGFLTDLCGNGRRNCLCDAFRKHHHTGTYWRCDDCDEIRCESCTGNPEHNFDKLHPVDATRFIDKSVAYQLATAAFPAHLFVDMAKINVDDILDGPNDEQFRHHRAALQLAIERCCGSKHYYQTSLKFREDITVTYESIDSYITLVVTEKELTWSFHVRQSYFDHAGPGMEPTDATQNVALHLKSLQYDLRKPLLRALYIQQEIGIQILQQPLRFSPGPGPSEGFRQNIFGEPSYPHLVDQVAENIRGDFHFANTCGTPFGILYTRKDEGCSRVYHMLNTNSTTAASGDRWVLTSNPRKLEPDELRDIICIFPDGFTHFMESAGQQSPRVHPATLPGVWIPLKTDCRLTVSDRDSALTVRFSNLAEQSASLGNCQSSIPSILVRFDNTNMHYSVKSLPAQWTASLQPNNNGNEPWVPVAAHEVKDALALFSSAVNKIKRTSEYSNQNRSLNVQNIPLDAENPCHSCSPEPTKVLHSWDENGNIERVEDEQMAARTERDLRQRAAPYEIQAWMNPDVGGAGRLSILNFRILLRPVTLAHRAHGHFPKNKDLMSTFVRSVQGTGTFDVQFEFWDPSLKDLRPFKQSLAPIREGDFPLGIARQPPNFARKRMALRNDQWEAVQWMLKREHSNDIFIEKEFEECLLPSVNVRLHATASMENLARGGVLAHDIGYGKTIVTLGLVDFSTANPENAVNSIRDRKMWVGNTSLIHLKATLVIVPPHIVSQWASEAAKFVGCDSRRHGNGFLTVHVVTRPTDVVREKLVTADIIIVSSSFICADKTMEKLAAVSKLPPIHHKKSALKGRDHNDWYYEAVETIRHSGFDFGNPNSMSKMQLDTALQGRRDATNDWTQQVADNSVGPSDRKTQQTARATSKKKASVPKSNVKTKAVVAIDILEVFKKAELLEMYTFQRAVLDEFSYENTPVAAFLQNAVASAKWILSGTPPTADLGRICEIGTLLNVHVARAAPSMPAYFPNVTVGPRISEQTDAEKYHSYTEPLSAQLAIERHEQAHRFISHLFRKNNTDVDNLQVEEYMCFALMQPQEAFVYQLVQQLLYDAKFDVQDMSCHLALLVQDVLNKEKAADSGLKVKALGKSLWSDAIDVLLLLSSTSVSYSHSGFQAMNWIGDTDKLTLSKLSSRACRATAMYLDRCSQILASQFDQMIYLANLIEKDDTERNATWKAKQEAYMGHMRDIIDIFKHNKAEVIGDRQCLAYIKNAIIDKVSRQGGPYQQSAERDLWDVSTWTERDGGPAVFGPADWWFLEEDDDLPMEELKDLVRRWIDPAVDGQVNTKDDVIRAIRAKQLDSNQRLHQAMVLGVGLKKNDVFDDALVRLEKHLANHLAKDDFEFGVQLPSRRPRKGRKVKPRGQEIDETLNCFMLVIQSIQAGIKTTVEAWRHQAFVLKEDCLQKKQFDAYDNLPLKCFGCRGIIKETQRGLLSIACGHTLCAGCHSDFQDTGARVCPVEGCHAISQGAFVPWDTLLVKGNDINKDLEVVPGSKILEIENIILDEVEDDEKVLIFAAYAGIKSEIHTQLFDGVGDAVGVYMTDGGDKDSQIIDSFKKHQGKAVLIQSLMSSESAGTNLTEANHVIFACVLFTDSDNYTMYMNQAKGRVIRQGQTRKVTIYHLVSPGTLEFDIFNQRQGGRIRDWGHPHGRVRLPVPDDARIDPAYPLRYRPYLEESAVEKLLRSVEFEEFEG</sequence>
<protein>
    <submittedName>
        <fullName evidence="6">Putative DNA repair protein RAD8</fullName>
    </submittedName>
</protein>
<dbReference type="SUPFAM" id="SSF52540">
    <property type="entry name" value="P-loop containing nucleoside triphosphate hydrolases"/>
    <property type="match status" value="2"/>
</dbReference>
<keyword evidence="2" id="KW-0378">Hydrolase</keyword>
<evidence type="ECO:0000313" key="7">
    <source>
        <dbReference type="Proteomes" id="UP000027238"/>
    </source>
</evidence>
<evidence type="ECO:0000256" key="1">
    <source>
        <dbReference type="ARBA" id="ARBA00022741"/>
    </source>
</evidence>
<dbReference type="Gene3D" id="3.40.50.150">
    <property type="entry name" value="Vaccinia Virus protein VP39"/>
    <property type="match status" value="1"/>
</dbReference>
<dbReference type="OrthoDB" id="423221at2759"/>
<evidence type="ECO:0000256" key="4">
    <source>
        <dbReference type="SAM" id="MobiDB-lite"/>
    </source>
</evidence>
<feature type="region of interest" description="Disordered" evidence="4">
    <location>
        <begin position="51"/>
        <end position="70"/>
    </location>
</feature>
<dbReference type="STRING" id="1173701.A0A066XN04"/>
<dbReference type="InterPro" id="IPR050628">
    <property type="entry name" value="SNF2_RAD54_helicase_TF"/>
</dbReference>
<dbReference type="GO" id="GO:0006281">
    <property type="term" value="P:DNA repair"/>
    <property type="evidence" value="ECO:0007669"/>
    <property type="project" value="TreeGrafter"/>
</dbReference>
<gene>
    <name evidence="6" type="ORF">CSUB01_07940</name>
</gene>
<dbReference type="OMA" id="SMIPYIT"/>
<feature type="domain" description="SNF2 N-terminal" evidence="5">
    <location>
        <begin position="1522"/>
        <end position="1643"/>
    </location>
</feature>
<keyword evidence="1" id="KW-0547">Nucleotide-binding</keyword>
<feature type="compositionally biased region" description="Polar residues" evidence="4">
    <location>
        <begin position="1752"/>
        <end position="1763"/>
    </location>
</feature>
<dbReference type="InterPro" id="IPR027417">
    <property type="entry name" value="P-loop_NTPase"/>
</dbReference>
<dbReference type="InterPro" id="IPR049730">
    <property type="entry name" value="SNF2/RAD54-like_C"/>
</dbReference>
<evidence type="ECO:0000256" key="3">
    <source>
        <dbReference type="ARBA" id="ARBA00022840"/>
    </source>
</evidence>
<reference evidence="7" key="1">
    <citation type="journal article" date="2014" name="Genome Announc.">
        <title>Draft genome sequence of Colletotrichum sublineola, a destructive pathogen of cultivated sorghum.</title>
        <authorList>
            <person name="Baroncelli R."/>
            <person name="Sanz-Martin J.M."/>
            <person name="Rech G.E."/>
            <person name="Sukno S.A."/>
            <person name="Thon M.R."/>
        </authorList>
    </citation>
    <scope>NUCLEOTIDE SEQUENCE [LARGE SCALE GENOMIC DNA]</scope>
    <source>
        <strain evidence="7">TX430BB</strain>
    </source>
</reference>
<dbReference type="GO" id="GO:0016787">
    <property type="term" value="F:hydrolase activity"/>
    <property type="evidence" value="ECO:0007669"/>
    <property type="project" value="UniProtKB-KW"/>
</dbReference>
<keyword evidence="7" id="KW-1185">Reference proteome</keyword>
<dbReference type="Proteomes" id="UP000027238">
    <property type="component" value="Unassembled WGS sequence"/>
</dbReference>
<dbReference type="eggNOG" id="KOG0298">
    <property type="taxonomic scope" value="Eukaryota"/>
</dbReference>
<dbReference type="SUPFAM" id="SSF57850">
    <property type="entry name" value="RING/U-box"/>
    <property type="match status" value="1"/>
</dbReference>
<dbReference type="GO" id="GO:0008094">
    <property type="term" value="F:ATP-dependent activity, acting on DNA"/>
    <property type="evidence" value="ECO:0007669"/>
    <property type="project" value="TreeGrafter"/>
</dbReference>
<evidence type="ECO:0000256" key="2">
    <source>
        <dbReference type="ARBA" id="ARBA00022801"/>
    </source>
</evidence>
<dbReference type="HOGENOM" id="CLU_000796_0_0_1"/>
<dbReference type="GO" id="GO:0005524">
    <property type="term" value="F:ATP binding"/>
    <property type="evidence" value="ECO:0007669"/>
    <property type="project" value="UniProtKB-KW"/>
</dbReference>
<comment type="caution">
    <text evidence="6">The sequence shown here is derived from an EMBL/GenBank/DDBJ whole genome shotgun (WGS) entry which is preliminary data.</text>
</comment>
<dbReference type="SUPFAM" id="SSF53335">
    <property type="entry name" value="S-adenosyl-L-methionine-dependent methyltransferases"/>
    <property type="match status" value="1"/>
</dbReference>
<dbReference type="PANTHER" id="PTHR45626:SF26">
    <property type="entry name" value="FAMILY HELICASE, PUTATIVE (AFU_ORTHOLOGUE AFUA_2G09120)-RELATED"/>
    <property type="match status" value="1"/>
</dbReference>
<dbReference type="CDD" id="cd18793">
    <property type="entry name" value="SF2_C_SNF"/>
    <property type="match status" value="1"/>
</dbReference>
<name>A0A066XN04_COLSU</name>
<dbReference type="Gene3D" id="3.40.50.10810">
    <property type="entry name" value="Tandem AAA-ATPase domain"/>
    <property type="match status" value="1"/>
</dbReference>
<feature type="region of interest" description="Disordered" evidence="4">
    <location>
        <begin position="291"/>
        <end position="312"/>
    </location>
</feature>
<dbReference type="InterPro" id="IPR000330">
    <property type="entry name" value="SNF2_N"/>
</dbReference>
<accession>A0A066XN04</accession>
<dbReference type="InterPro" id="IPR029063">
    <property type="entry name" value="SAM-dependent_MTases_sf"/>
</dbReference>
<dbReference type="InterPro" id="IPR038718">
    <property type="entry name" value="SNF2-like_sf"/>
</dbReference>